<dbReference type="HOGENOM" id="CLU_192189_0_0_9"/>
<dbReference type="Proteomes" id="UP000002166">
    <property type="component" value="Plasmid pLCK3"/>
</dbReference>
<accession>B1N0I5</accession>
<organism evidence="1 2">
    <name type="scientific">Leuconostoc citreum (strain KM20)</name>
    <dbReference type="NCBI Taxonomy" id="349519"/>
    <lineage>
        <taxon>Bacteria</taxon>
        <taxon>Bacillati</taxon>
        <taxon>Bacillota</taxon>
        <taxon>Bacilli</taxon>
        <taxon>Lactobacillales</taxon>
        <taxon>Lactobacillaceae</taxon>
        <taxon>Leuconostoc</taxon>
    </lineage>
</organism>
<keyword evidence="1" id="KW-0614">Plasmid</keyword>
<name>B1N0I5_LEUCK</name>
<reference evidence="1 2" key="1">
    <citation type="journal article" date="2008" name="J. Bacteriol.">
        <title>Complete genome sequence of Leuconostoc citreum KM20.</title>
        <authorList>
            <person name="Kim J.F."/>
            <person name="Jeong H."/>
            <person name="Lee J.-S."/>
            <person name="Choi S.-H."/>
            <person name="Ha M."/>
            <person name="Hur C.-G."/>
            <person name="Kim J.-S."/>
            <person name="Lee S."/>
            <person name="Park H.-S."/>
            <person name="Park Y.-H."/>
            <person name="Oh T.K."/>
        </authorList>
    </citation>
    <scope>NUCLEOTIDE SEQUENCE [LARGE SCALE GENOMIC DNA]</scope>
    <source>
        <strain evidence="1 2">KM20</strain>
    </source>
</reference>
<proteinExistence type="predicted"/>
<sequence>MWRIILLVSIIQLDINLNAIRSLIMADKNIFEKLFLEAEKTNLQVLMDIALNEKDPDKKELLMAIYTYAIGKKQKELLKNKEFVI</sequence>
<dbReference type="EMBL" id="DQ489738">
    <property type="protein sequence ID" value="ACA83590.1"/>
    <property type="molecule type" value="Genomic_DNA"/>
</dbReference>
<evidence type="ECO:0000313" key="1">
    <source>
        <dbReference type="EMBL" id="ACA83590.1"/>
    </source>
</evidence>
<protein>
    <submittedName>
        <fullName evidence="1">Uncharacterized protein</fullName>
    </submittedName>
</protein>
<evidence type="ECO:0000313" key="2">
    <source>
        <dbReference type="Proteomes" id="UP000002166"/>
    </source>
</evidence>
<dbReference type="AlphaFoldDB" id="B1N0I5"/>
<gene>
    <name evidence="1" type="ordered locus">LCK_p300019</name>
</gene>
<dbReference type="KEGG" id="lci:LCK_p300019"/>
<geneLocation type="plasmid" evidence="1 2">
    <name>pLCK3</name>
</geneLocation>
<keyword evidence="2" id="KW-1185">Reference proteome</keyword>